<dbReference type="SUPFAM" id="SSF54593">
    <property type="entry name" value="Glyoxalase/Bleomycin resistance protein/Dihydroxybiphenyl dioxygenase"/>
    <property type="match status" value="1"/>
</dbReference>
<dbReference type="CDD" id="cd07247">
    <property type="entry name" value="SgaA_N_like"/>
    <property type="match status" value="1"/>
</dbReference>
<dbReference type="RefSeq" id="WP_245840748.1">
    <property type="nucleotide sequence ID" value="NZ_FUZU01000004.1"/>
</dbReference>
<dbReference type="Pfam" id="PF00903">
    <property type="entry name" value="Glyoxalase"/>
    <property type="match status" value="1"/>
</dbReference>
<name>A0A1T5MBW9_9BACT</name>
<organism evidence="2 3">
    <name type="scientific">Ohtaekwangia koreensis</name>
    <dbReference type="NCBI Taxonomy" id="688867"/>
    <lineage>
        <taxon>Bacteria</taxon>
        <taxon>Pseudomonadati</taxon>
        <taxon>Bacteroidota</taxon>
        <taxon>Cytophagia</taxon>
        <taxon>Cytophagales</taxon>
        <taxon>Fulvivirgaceae</taxon>
        <taxon>Ohtaekwangia</taxon>
    </lineage>
</organism>
<dbReference type="AlphaFoldDB" id="A0A1T5MBW9"/>
<gene>
    <name evidence="2" type="ORF">SAMN05660236_4916</name>
</gene>
<dbReference type="InterPro" id="IPR004360">
    <property type="entry name" value="Glyas_Fos-R_dOase_dom"/>
</dbReference>
<evidence type="ECO:0000313" key="3">
    <source>
        <dbReference type="Proteomes" id="UP000190961"/>
    </source>
</evidence>
<reference evidence="2 3" key="1">
    <citation type="submission" date="2017-02" db="EMBL/GenBank/DDBJ databases">
        <authorList>
            <person name="Peterson S.W."/>
        </authorList>
    </citation>
    <scope>NUCLEOTIDE SEQUENCE [LARGE SCALE GENOMIC DNA]</scope>
    <source>
        <strain evidence="2 3">DSM 25262</strain>
    </source>
</reference>
<dbReference type="InterPro" id="IPR037523">
    <property type="entry name" value="VOC_core"/>
</dbReference>
<dbReference type="PROSITE" id="PS51819">
    <property type="entry name" value="VOC"/>
    <property type="match status" value="1"/>
</dbReference>
<dbReference type="PANTHER" id="PTHR33993:SF2">
    <property type="entry name" value="VOC DOMAIN-CONTAINING PROTEIN"/>
    <property type="match status" value="1"/>
</dbReference>
<feature type="domain" description="VOC" evidence="1">
    <location>
        <begin position="7"/>
        <end position="126"/>
    </location>
</feature>
<dbReference type="Proteomes" id="UP000190961">
    <property type="component" value="Unassembled WGS sequence"/>
</dbReference>
<dbReference type="EMBL" id="FUZU01000004">
    <property type="protein sequence ID" value="SKC85583.1"/>
    <property type="molecule type" value="Genomic_DNA"/>
</dbReference>
<evidence type="ECO:0000313" key="2">
    <source>
        <dbReference type="EMBL" id="SKC85583.1"/>
    </source>
</evidence>
<accession>A0A1T5MBW9</accession>
<dbReference type="PANTHER" id="PTHR33993">
    <property type="entry name" value="GLYOXALASE-RELATED"/>
    <property type="match status" value="1"/>
</dbReference>
<evidence type="ECO:0000259" key="1">
    <source>
        <dbReference type="PROSITE" id="PS51819"/>
    </source>
</evidence>
<protein>
    <recommendedName>
        <fullName evidence="1">VOC domain-containing protein</fullName>
    </recommendedName>
</protein>
<dbReference type="InterPro" id="IPR029068">
    <property type="entry name" value="Glyas_Bleomycin-R_OHBP_Dase"/>
</dbReference>
<sequence length="127" mass="14206">MEMLDNAITWFEIPVLDFERAKKFYSAIYDYEMPEAMVGTTRMGFLLYEQKDQRVGGAICFGEGYIPTQQGARVYLNGGSDLSLVLNRIAAAGGKVILPKTLIGEQHGYFALFNDTEGNMLALHSRK</sequence>
<proteinExistence type="predicted"/>
<dbReference type="Gene3D" id="3.10.180.10">
    <property type="entry name" value="2,3-Dihydroxybiphenyl 1,2-Dioxygenase, domain 1"/>
    <property type="match status" value="1"/>
</dbReference>
<keyword evidence="3" id="KW-1185">Reference proteome</keyword>
<dbReference type="STRING" id="688867.SAMN05660236_4916"/>
<dbReference type="InterPro" id="IPR052164">
    <property type="entry name" value="Anthracycline_SecMetBiosynth"/>
</dbReference>